<feature type="domain" description="Integrase catalytic" evidence="4">
    <location>
        <begin position="63"/>
        <end position="183"/>
    </location>
</feature>
<name>A0A8J3I7Z5_9CHLR</name>
<dbReference type="SUPFAM" id="SSF53098">
    <property type="entry name" value="Ribonuclease H-like"/>
    <property type="match status" value="1"/>
</dbReference>
<dbReference type="InterPro" id="IPR047930">
    <property type="entry name" value="Transpos_IS6"/>
</dbReference>
<keyword evidence="1" id="KW-0815">Transposition</keyword>
<dbReference type="Proteomes" id="UP000612362">
    <property type="component" value="Unassembled WGS sequence"/>
</dbReference>
<keyword evidence="6" id="KW-1185">Reference proteome</keyword>
<dbReference type="PANTHER" id="PTHR35528:SF3">
    <property type="entry name" value="BLL1675 PROTEIN"/>
    <property type="match status" value="1"/>
</dbReference>
<evidence type="ECO:0000313" key="6">
    <source>
        <dbReference type="Proteomes" id="UP000612362"/>
    </source>
</evidence>
<dbReference type="InterPro" id="IPR012337">
    <property type="entry name" value="RNaseH-like_sf"/>
</dbReference>
<gene>
    <name evidence="5" type="ORF">KSX_84640</name>
</gene>
<evidence type="ECO:0000256" key="3">
    <source>
        <dbReference type="ARBA" id="ARBA00023172"/>
    </source>
</evidence>
<dbReference type="InterPro" id="IPR032874">
    <property type="entry name" value="DDE_dom"/>
</dbReference>
<dbReference type="PROSITE" id="PS50994">
    <property type="entry name" value="INTEGRASE"/>
    <property type="match status" value="1"/>
</dbReference>
<dbReference type="AlphaFoldDB" id="A0A8J3I7Z5"/>
<dbReference type="GO" id="GO:0032196">
    <property type="term" value="P:transposition"/>
    <property type="evidence" value="ECO:0007669"/>
    <property type="project" value="UniProtKB-KW"/>
</dbReference>
<organism evidence="5 6">
    <name type="scientific">Ktedonospora formicarum</name>
    <dbReference type="NCBI Taxonomy" id="2778364"/>
    <lineage>
        <taxon>Bacteria</taxon>
        <taxon>Bacillati</taxon>
        <taxon>Chloroflexota</taxon>
        <taxon>Ktedonobacteria</taxon>
        <taxon>Ktedonobacterales</taxon>
        <taxon>Ktedonobacteraceae</taxon>
        <taxon>Ktedonospora</taxon>
    </lineage>
</organism>
<evidence type="ECO:0000313" key="5">
    <source>
        <dbReference type="EMBL" id="GHO50301.1"/>
    </source>
</evidence>
<dbReference type="Pfam" id="PF13610">
    <property type="entry name" value="DDE_Tnp_IS240"/>
    <property type="match status" value="1"/>
</dbReference>
<comment type="caution">
    <text evidence="5">The sequence shown here is derived from an EMBL/GenBank/DDBJ whole genome shotgun (WGS) entry which is preliminary data.</text>
</comment>
<dbReference type="NCBIfam" id="NF033587">
    <property type="entry name" value="transpos_IS6"/>
    <property type="match status" value="1"/>
</dbReference>
<dbReference type="PANTHER" id="PTHR35528">
    <property type="entry name" value="BLL1675 PROTEIN"/>
    <property type="match status" value="1"/>
</dbReference>
<dbReference type="GO" id="GO:0006310">
    <property type="term" value="P:DNA recombination"/>
    <property type="evidence" value="ECO:0007669"/>
    <property type="project" value="UniProtKB-KW"/>
</dbReference>
<keyword evidence="3" id="KW-0233">DNA recombination</keyword>
<evidence type="ECO:0000256" key="1">
    <source>
        <dbReference type="ARBA" id="ARBA00022578"/>
    </source>
</evidence>
<evidence type="ECO:0000259" key="4">
    <source>
        <dbReference type="PROSITE" id="PS50994"/>
    </source>
</evidence>
<dbReference type="GO" id="GO:0015074">
    <property type="term" value="P:DNA integration"/>
    <property type="evidence" value="ECO:0007669"/>
    <property type="project" value="InterPro"/>
</dbReference>
<keyword evidence="2" id="KW-0238">DNA-binding</keyword>
<evidence type="ECO:0000256" key="2">
    <source>
        <dbReference type="ARBA" id="ARBA00023125"/>
    </source>
</evidence>
<dbReference type="InterPro" id="IPR052183">
    <property type="entry name" value="IS_Transposase"/>
</dbReference>
<dbReference type="InterPro" id="IPR001584">
    <property type="entry name" value="Integrase_cat-core"/>
</dbReference>
<dbReference type="RefSeq" id="WP_220199353.1">
    <property type="nucleotide sequence ID" value="NZ_BNJF01000008.1"/>
</dbReference>
<dbReference type="EMBL" id="BNJF01000008">
    <property type="protein sequence ID" value="GHO50301.1"/>
    <property type="molecule type" value="Genomic_DNA"/>
</dbReference>
<proteinExistence type="predicted"/>
<protein>
    <submittedName>
        <fullName evidence="5">IS6 family transposase</fullName>
    </submittedName>
</protein>
<reference evidence="5" key="1">
    <citation type="submission" date="2020-10" db="EMBL/GenBank/DDBJ databases">
        <title>Taxonomic study of unclassified bacteria belonging to the class Ktedonobacteria.</title>
        <authorList>
            <person name="Yabe S."/>
            <person name="Wang C.M."/>
            <person name="Zheng Y."/>
            <person name="Sakai Y."/>
            <person name="Cavaletti L."/>
            <person name="Monciardini P."/>
            <person name="Donadio S."/>
        </authorList>
    </citation>
    <scope>NUCLEOTIDE SEQUENCE</scope>
    <source>
        <strain evidence="5">SOSP1-1</strain>
    </source>
</reference>
<dbReference type="GO" id="GO:0003677">
    <property type="term" value="F:DNA binding"/>
    <property type="evidence" value="ECO:0007669"/>
    <property type="project" value="UniProtKB-KW"/>
</dbReference>
<sequence length="236" mass="27244">MAEQPPFKWRHFEAEIILLGMRRYLRYSLSYRDLEELMLERGLHIDHTTMYRWVQRYAPELEKRCRPHLKGTTDSWRADETSVKVKGSWMYLYRAVDSQGTTLEFHLSASRDAEAAKRFFAKALSASHTVIPRVITVDKNAAYPKAVTELKAAGTLAIACELRQSKYLNNLVEQDHRFIKRRIKPGLGFFSFKTAWRTLQGFKVMHMIRKGQMKDVGKGDILSLVALISSLFGVAT</sequence>
<accession>A0A8J3I7Z5</accession>